<dbReference type="HOGENOM" id="CLU_3047865_0_0_11"/>
<protein>
    <submittedName>
        <fullName evidence="1">Uncharacterized protein</fullName>
    </submittedName>
</protein>
<gene>
    <name evidence="1" type="ordered locus">Sked_28990</name>
</gene>
<reference evidence="1 2" key="1">
    <citation type="journal article" date="2009" name="Stand. Genomic Sci.">
        <title>Complete genome sequence of Sanguibacter keddieii type strain (ST-74).</title>
        <authorList>
            <person name="Ivanova N."/>
            <person name="Sikorski J."/>
            <person name="Sims D."/>
            <person name="Brettin T."/>
            <person name="Detter J.C."/>
            <person name="Han C."/>
            <person name="Lapidus A."/>
            <person name="Copeland A."/>
            <person name="Glavina Del Rio T."/>
            <person name="Nolan M."/>
            <person name="Chen F."/>
            <person name="Lucas S."/>
            <person name="Tice H."/>
            <person name="Cheng J.F."/>
            <person name="Bruce D."/>
            <person name="Goodwin L."/>
            <person name="Pitluck S."/>
            <person name="Pati A."/>
            <person name="Mavromatis K."/>
            <person name="Chen A."/>
            <person name="Palaniappan K."/>
            <person name="D'haeseleer P."/>
            <person name="Chain P."/>
            <person name="Bristow J."/>
            <person name="Eisen J.A."/>
            <person name="Markowitz V."/>
            <person name="Hugenholtz P."/>
            <person name="Goker M."/>
            <person name="Pukall R."/>
            <person name="Klenk H.P."/>
            <person name="Kyrpides N.C."/>
        </authorList>
    </citation>
    <scope>NUCLEOTIDE SEQUENCE [LARGE SCALE GENOMIC DNA]</scope>
    <source>
        <strain evidence="2">ATCC 51767 / DSM 10542 / NCFB 3025 / ST-74</strain>
    </source>
</reference>
<dbReference type="AlphaFoldDB" id="D1BBN0"/>
<keyword evidence="2" id="KW-1185">Reference proteome</keyword>
<sequence>MVDERKIVFEDALVAAKHARATNAELMEASGIKSVRGLELARNRHKARQEQAKK</sequence>
<dbReference type="Proteomes" id="UP000000322">
    <property type="component" value="Chromosome"/>
</dbReference>
<accession>D1BBN0</accession>
<proteinExistence type="predicted"/>
<organism evidence="1 2">
    <name type="scientific">Sanguibacter keddieii (strain ATCC 51767 / DSM 10542 / NCFB 3025 / ST-74)</name>
    <dbReference type="NCBI Taxonomy" id="446469"/>
    <lineage>
        <taxon>Bacteria</taxon>
        <taxon>Bacillati</taxon>
        <taxon>Actinomycetota</taxon>
        <taxon>Actinomycetes</taxon>
        <taxon>Micrococcales</taxon>
        <taxon>Sanguibacteraceae</taxon>
        <taxon>Sanguibacter</taxon>
    </lineage>
</organism>
<dbReference type="EMBL" id="CP001819">
    <property type="protein sequence ID" value="ACZ22801.1"/>
    <property type="molecule type" value="Genomic_DNA"/>
</dbReference>
<dbReference type="KEGG" id="ske:Sked_28990"/>
<name>D1BBN0_SANKS</name>
<evidence type="ECO:0000313" key="2">
    <source>
        <dbReference type="Proteomes" id="UP000000322"/>
    </source>
</evidence>
<evidence type="ECO:0000313" key="1">
    <source>
        <dbReference type="EMBL" id="ACZ22801.1"/>
    </source>
</evidence>